<gene>
    <name evidence="1" type="primary">cas5d</name>
    <name evidence="1" type="ORF">HHU12_21375</name>
</gene>
<dbReference type="EMBL" id="JABANE010000067">
    <property type="protein sequence ID" value="NME70541.1"/>
    <property type="molecule type" value="Genomic_DNA"/>
</dbReference>
<proteinExistence type="predicted"/>
<organism evidence="1 2">
    <name type="scientific">Flammeovirga aprica JL-4</name>
    <dbReference type="NCBI Taxonomy" id="694437"/>
    <lineage>
        <taxon>Bacteria</taxon>
        <taxon>Pseudomonadati</taxon>
        <taxon>Bacteroidota</taxon>
        <taxon>Cytophagia</taxon>
        <taxon>Cytophagales</taxon>
        <taxon>Flammeovirgaceae</taxon>
        <taxon>Flammeovirga</taxon>
    </lineage>
</organism>
<dbReference type="AlphaFoldDB" id="A0A7X9XBA7"/>
<accession>A0A7X9XBA7</accession>
<evidence type="ECO:0000313" key="1">
    <source>
        <dbReference type="EMBL" id="NME70541.1"/>
    </source>
</evidence>
<name>A0A7X9XBA7_9BACT</name>
<dbReference type="RefSeq" id="WP_169658774.1">
    <property type="nucleotide sequence ID" value="NZ_JABANE010000067.1"/>
</dbReference>
<sequence>MHVYTIELTLLNHLFYNTENSNGVYTAPFIGDLALTYALRKVLVENWETPEYRRKPFYQEIKDWGFYVSVASPVDYTYTEVYTRNTLFNVDGFVNTDAITKSSKSPFVSLFYTQGVAVGSVFECQVFSREPLEIPSVLRVGNGRETLISLREKSQKPDTLWLNIFTQKEVFNNLGKVADLIQDEPYEKAYVLEQYVLLKYISPDTAIKIMEDSLQPVNS</sequence>
<dbReference type="Proteomes" id="UP000576082">
    <property type="component" value="Unassembled WGS sequence"/>
</dbReference>
<dbReference type="NCBIfam" id="TIGR03159">
    <property type="entry name" value="cas_Csc1"/>
    <property type="match status" value="1"/>
</dbReference>
<comment type="caution">
    <text evidence="1">The sequence shown here is derived from an EMBL/GenBank/DDBJ whole genome shotgun (WGS) entry which is preliminary data.</text>
</comment>
<dbReference type="InterPro" id="IPR017576">
    <property type="entry name" value="CRISPR-assoc_prot_Csc1"/>
</dbReference>
<protein>
    <submittedName>
        <fullName evidence="1">Type I-D CRISPR-associated protein Cas5/Csc1</fullName>
    </submittedName>
</protein>
<reference evidence="1 2" key="1">
    <citation type="submission" date="2020-04" db="EMBL/GenBank/DDBJ databases">
        <title>Flammeovirga sp. SR4, a novel species isolated from seawater.</title>
        <authorList>
            <person name="Wang X."/>
        </authorList>
    </citation>
    <scope>NUCLEOTIDE SEQUENCE [LARGE SCALE GENOMIC DNA]</scope>
    <source>
        <strain evidence="1 2">ATCC 23126</strain>
    </source>
</reference>
<keyword evidence="2" id="KW-1185">Reference proteome</keyword>
<dbReference type="Pfam" id="PF26241">
    <property type="entry name" value="Cas_Csc1"/>
    <property type="match status" value="1"/>
</dbReference>
<evidence type="ECO:0000313" key="2">
    <source>
        <dbReference type="Proteomes" id="UP000576082"/>
    </source>
</evidence>